<proteinExistence type="predicted"/>
<accession>A0AAV7EVV9</accession>
<name>A0AAV7EVV9_ARIFI</name>
<dbReference type="AlphaFoldDB" id="A0AAV7EVV9"/>
<evidence type="ECO:0000313" key="1">
    <source>
        <dbReference type="EMBL" id="KAG9453020.1"/>
    </source>
</evidence>
<sequence length="122" mass="13372">MRNTFGSSDCKLLRINSAESGVKERESNPWLPYVASGEVFGPDQPIALKLLGSEKSFQAVEANALQWAKLLASTNQPSFLSLKDLAEEKKLNEDAQTQLLDSYNVKATETVVVDQATSNNKP</sequence>
<protein>
    <submittedName>
        <fullName evidence="1">Uncharacterized protein</fullName>
    </submittedName>
</protein>
<keyword evidence="2" id="KW-1185">Reference proteome</keyword>
<dbReference type="EMBL" id="JAINDJ010000003">
    <property type="protein sequence ID" value="KAG9453020.1"/>
    <property type="molecule type" value="Genomic_DNA"/>
</dbReference>
<evidence type="ECO:0000313" key="2">
    <source>
        <dbReference type="Proteomes" id="UP000825729"/>
    </source>
</evidence>
<dbReference type="Proteomes" id="UP000825729">
    <property type="component" value="Unassembled WGS sequence"/>
</dbReference>
<organism evidence="1 2">
    <name type="scientific">Aristolochia fimbriata</name>
    <name type="common">White veined hardy Dutchman's pipe vine</name>
    <dbReference type="NCBI Taxonomy" id="158543"/>
    <lineage>
        <taxon>Eukaryota</taxon>
        <taxon>Viridiplantae</taxon>
        <taxon>Streptophyta</taxon>
        <taxon>Embryophyta</taxon>
        <taxon>Tracheophyta</taxon>
        <taxon>Spermatophyta</taxon>
        <taxon>Magnoliopsida</taxon>
        <taxon>Magnoliidae</taxon>
        <taxon>Piperales</taxon>
        <taxon>Aristolochiaceae</taxon>
        <taxon>Aristolochia</taxon>
    </lineage>
</organism>
<comment type="caution">
    <text evidence="1">The sequence shown here is derived from an EMBL/GenBank/DDBJ whole genome shotgun (WGS) entry which is preliminary data.</text>
</comment>
<reference evidence="1 2" key="1">
    <citation type="submission" date="2021-07" db="EMBL/GenBank/DDBJ databases">
        <title>The Aristolochia fimbriata genome: insights into angiosperm evolution, floral development and chemical biosynthesis.</title>
        <authorList>
            <person name="Jiao Y."/>
        </authorList>
    </citation>
    <scope>NUCLEOTIDE SEQUENCE [LARGE SCALE GENOMIC DNA]</scope>
    <source>
        <strain evidence="1">IBCAS-2021</strain>
        <tissue evidence="1">Leaf</tissue>
    </source>
</reference>
<gene>
    <name evidence="1" type="ORF">H6P81_005924</name>
</gene>